<dbReference type="PANTHER" id="PTHR33835">
    <property type="entry name" value="YALI0C07656P"/>
    <property type="match status" value="1"/>
</dbReference>
<evidence type="ECO:0000313" key="1">
    <source>
        <dbReference type="EMBL" id="MET4575752.1"/>
    </source>
</evidence>
<gene>
    <name evidence="1" type="ORF">ABIE13_000852</name>
</gene>
<accession>A0ABV2Q490</accession>
<dbReference type="InterPro" id="IPR025638">
    <property type="entry name" value="DUF4336"/>
</dbReference>
<dbReference type="SUPFAM" id="SSF56281">
    <property type="entry name" value="Metallo-hydrolase/oxidoreductase"/>
    <property type="match status" value="1"/>
</dbReference>
<comment type="caution">
    <text evidence="1">The sequence shown here is derived from an EMBL/GenBank/DDBJ whole genome shotgun (WGS) entry which is preliminary data.</text>
</comment>
<dbReference type="EMBL" id="JBEPSH010000002">
    <property type="protein sequence ID" value="MET4575752.1"/>
    <property type="molecule type" value="Genomic_DNA"/>
</dbReference>
<dbReference type="Pfam" id="PF14234">
    <property type="entry name" value="DUF4336"/>
    <property type="match status" value="1"/>
</dbReference>
<dbReference type="InterPro" id="IPR036866">
    <property type="entry name" value="RibonucZ/Hydroxyglut_hydro"/>
</dbReference>
<dbReference type="Proteomes" id="UP001549320">
    <property type="component" value="Unassembled WGS sequence"/>
</dbReference>
<organism evidence="1 2">
    <name type="scientific">Ottowia thiooxydans</name>
    <dbReference type="NCBI Taxonomy" id="219182"/>
    <lineage>
        <taxon>Bacteria</taxon>
        <taxon>Pseudomonadati</taxon>
        <taxon>Pseudomonadota</taxon>
        <taxon>Betaproteobacteria</taxon>
        <taxon>Burkholderiales</taxon>
        <taxon>Comamonadaceae</taxon>
        <taxon>Ottowia</taxon>
    </lineage>
</organism>
<name>A0ABV2Q490_9BURK</name>
<evidence type="ECO:0008006" key="3">
    <source>
        <dbReference type="Google" id="ProtNLM"/>
    </source>
</evidence>
<reference evidence="1 2" key="1">
    <citation type="submission" date="2024-06" db="EMBL/GenBank/DDBJ databases">
        <title>Sorghum-associated microbial communities from plants grown in Nebraska, USA.</title>
        <authorList>
            <person name="Schachtman D."/>
        </authorList>
    </citation>
    <scope>NUCLEOTIDE SEQUENCE [LARGE SCALE GENOMIC DNA]</scope>
    <source>
        <strain evidence="1 2">2709</strain>
    </source>
</reference>
<sequence length="224" mass="24916">MLEPIDKNIWHAVHHFVAYGVPITSRMTVVCLPDRKLLVHSPIPLTGEMRAQMDALGSVAFIVAPNLMHHLFLGPLAKAYPAAEVYGPNGLRKKRPDLVSLKDLPAAEHAPWLPDLEHMAFEGFPAGKESIWFHRPSATLIVTDLVQCWQDPLPWRATAYALLSGVRHQLAVPRTVRALVRDKQAAARSAKRLLEWPFTRVIVGHNSVVETGSHDLMASALQVF</sequence>
<dbReference type="PANTHER" id="PTHR33835:SF1">
    <property type="entry name" value="METALLO-BETA-LACTAMASE DOMAIN-CONTAINING PROTEIN"/>
    <property type="match status" value="1"/>
</dbReference>
<proteinExistence type="predicted"/>
<protein>
    <recommendedName>
        <fullName evidence="3">DUF4336 domain-containing protein</fullName>
    </recommendedName>
</protein>
<keyword evidence="2" id="KW-1185">Reference proteome</keyword>
<evidence type="ECO:0000313" key="2">
    <source>
        <dbReference type="Proteomes" id="UP001549320"/>
    </source>
</evidence>
<dbReference type="RefSeq" id="WP_354441410.1">
    <property type="nucleotide sequence ID" value="NZ_JBEPSH010000002.1"/>
</dbReference>